<dbReference type="InterPro" id="IPR013154">
    <property type="entry name" value="ADH-like_N"/>
</dbReference>
<dbReference type="InterPro" id="IPR011032">
    <property type="entry name" value="GroES-like_sf"/>
</dbReference>
<evidence type="ECO:0000259" key="7">
    <source>
        <dbReference type="SMART" id="SM00829"/>
    </source>
</evidence>
<dbReference type="GO" id="GO:0016491">
    <property type="term" value="F:oxidoreductase activity"/>
    <property type="evidence" value="ECO:0007669"/>
    <property type="project" value="UniProtKB-KW"/>
</dbReference>
<evidence type="ECO:0000256" key="6">
    <source>
        <dbReference type="RuleBase" id="RU361277"/>
    </source>
</evidence>
<feature type="domain" description="Enoyl reductase (ER)" evidence="7">
    <location>
        <begin position="13"/>
        <end position="375"/>
    </location>
</feature>
<evidence type="ECO:0000256" key="3">
    <source>
        <dbReference type="ARBA" id="ARBA00022723"/>
    </source>
</evidence>
<keyword evidence="9" id="KW-1185">Reference proteome</keyword>
<evidence type="ECO:0000256" key="4">
    <source>
        <dbReference type="ARBA" id="ARBA00022833"/>
    </source>
</evidence>
<comment type="cofactor">
    <cofactor evidence="1 6">
        <name>Zn(2+)</name>
        <dbReference type="ChEBI" id="CHEBI:29105"/>
    </cofactor>
</comment>
<dbReference type="Proteomes" id="UP001194746">
    <property type="component" value="Unassembled WGS sequence"/>
</dbReference>
<evidence type="ECO:0000256" key="1">
    <source>
        <dbReference type="ARBA" id="ARBA00001947"/>
    </source>
</evidence>
<accession>A0AAD4CWI1</accession>
<dbReference type="SUPFAM" id="SSF51735">
    <property type="entry name" value="NAD(P)-binding Rossmann-fold domains"/>
    <property type="match status" value="1"/>
</dbReference>
<dbReference type="GO" id="GO:0008270">
    <property type="term" value="F:zinc ion binding"/>
    <property type="evidence" value="ECO:0007669"/>
    <property type="project" value="InterPro"/>
</dbReference>
<gene>
    <name evidence="8" type="primary">ADH5</name>
    <name evidence="8" type="ORF">FE257_008988</name>
</gene>
<reference evidence="8" key="2">
    <citation type="submission" date="2020-02" db="EMBL/GenBank/DDBJ databases">
        <authorList>
            <person name="Gilchrist C.L.M."/>
            <person name="Chooi Y.-H."/>
        </authorList>
    </citation>
    <scope>NUCLEOTIDE SEQUENCE</scope>
    <source>
        <strain evidence="8">MST-FP2251</strain>
    </source>
</reference>
<evidence type="ECO:0000256" key="5">
    <source>
        <dbReference type="ARBA" id="ARBA00023002"/>
    </source>
</evidence>
<dbReference type="PANTHER" id="PTHR43350">
    <property type="entry name" value="NAD-DEPENDENT ALCOHOL DEHYDROGENASE"/>
    <property type="match status" value="1"/>
</dbReference>
<dbReference type="InterPro" id="IPR013149">
    <property type="entry name" value="ADH-like_C"/>
</dbReference>
<organism evidence="8 9">
    <name type="scientific">Aspergillus nanangensis</name>
    <dbReference type="NCBI Taxonomy" id="2582783"/>
    <lineage>
        <taxon>Eukaryota</taxon>
        <taxon>Fungi</taxon>
        <taxon>Dikarya</taxon>
        <taxon>Ascomycota</taxon>
        <taxon>Pezizomycotina</taxon>
        <taxon>Eurotiomycetes</taxon>
        <taxon>Eurotiomycetidae</taxon>
        <taxon>Eurotiales</taxon>
        <taxon>Aspergillaceae</taxon>
        <taxon>Aspergillus</taxon>
        <taxon>Aspergillus subgen. Circumdati</taxon>
    </lineage>
</organism>
<dbReference type="Pfam" id="PF08240">
    <property type="entry name" value="ADH_N"/>
    <property type="match status" value="1"/>
</dbReference>
<keyword evidence="5" id="KW-0560">Oxidoreductase</keyword>
<sequence>MVSTPAIVAREPKDIGHPNWQIEDVSVSEPGDNEILVEMIASGVCHTDLVLSSLPPGYMGIEYPKIVGHEGAGYVKQTGQSVHSVSVGDPVLLSFHSCGSCSQCDDDHPAYCDTFARENYIGRQGSVTTTNTGDKPWARFFGQSSFARCSVVDESCVVNAKGLLQSPEELKLFAPLGCGFQTGMGAVANIANAGAKDVVVVLGLGSVGMAAIMTAAIRGCKAIVGVDRLDDRLALAKELGATHTLNTAGSDMDLAEAVRALVPAGASLVVDTTGVPKLLEGGLEALRQRGKLVMIGVPPPGFELSVKATEHMNMGRSVMGCIEGDCIPKEAIPEMIRWYRDGRFPFDRLITYFEAHRFDQALKQLHDGSAVKAVLLWDSRE</sequence>
<proteinExistence type="inferred from homology"/>
<dbReference type="Gene3D" id="3.90.180.10">
    <property type="entry name" value="Medium-chain alcohol dehydrogenases, catalytic domain"/>
    <property type="match status" value="1"/>
</dbReference>
<dbReference type="PANTHER" id="PTHR43350:SF18">
    <property type="entry name" value="ENOYL REDUCTASE (ER) DOMAIN-CONTAINING PROTEIN"/>
    <property type="match status" value="1"/>
</dbReference>
<keyword evidence="4 6" id="KW-0862">Zinc</keyword>
<dbReference type="PROSITE" id="PS00059">
    <property type="entry name" value="ADH_ZINC"/>
    <property type="match status" value="1"/>
</dbReference>
<evidence type="ECO:0000256" key="2">
    <source>
        <dbReference type="ARBA" id="ARBA00008072"/>
    </source>
</evidence>
<dbReference type="InterPro" id="IPR020843">
    <property type="entry name" value="ER"/>
</dbReference>
<evidence type="ECO:0000313" key="8">
    <source>
        <dbReference type="EMBL" id="KAF9894016.1"/>
    </source>
</evidence>
<keyword evidence="3 6" id="KW-0479">Metal-binding</keyword>
<dbReference type="Gene3D" id="3.40.50.720">
    <property type="entry name" value="NAD(P)-binding Rossmann-like Domain"/>
    <property type="match status" value="1"/>
</dbReference>
<evidence type="ECO:0000313" key="9">
    <source>
        <dbReference type="Proteomes" id="UP001194746"/>
    </source>
</evidence>
<dbReference type="CDD" id="cd08278">
    <property type="entry name" value="benzyl_alcohol_DH"/>
    <property type="match status" value="1"/>
</dbReference>
<dbReference type="InterPro" id="IPR036291">
    <property type="entry name" value="NAD(P)-bd_dom_sf"/>
</dbReference>
<name>A0AAD4CWI1_ASPNN</name>
<reference evidence="8" key="1">
    <citation type="journal article" date="2019" name="Beilstein J. Org. Chem.">
        <title>Nanangenines: drimane sesquiterpenoids as the dominant metabolite cohort of a novel Australian fungus, Aspergillus nanangensis.</title>
        <authorList>
            <person name="Lacey H.J."/>
            <person name="Gilchrist C.L.M."/>
            <person name="Crombie A."/>
            <person name="Kalaitzis J.A."/>
            <person name="Vuong D."/>
            <person name="Rutledge P.J."/>
            <person name="Turner P."/>
            <person name="Pitt J.I."/>
            <person name="Lacey E."/>
            <person name="Chooi Y.H."/>
            <person name="Piggott A.M."/>
        </authorList>
    </citation>
    <scope>NUCLEOTIDE SEQUENCE</scope>
    <source>
        <strain evidence="8">MST-FP2251</strain>
    </source>
</reference>
<comment type="caution">
    <text evidence="8">The sequence shown here is derived from an EMBL/GenBank/DDBJ whole genome shotgun (WGS) entry which is preliminary data.</text>
</comment>
<dbReference type="SMART" id="SM00829">
    <property type="entry name" value="PKS_ER"/>
    <property type="match status" value="1"/>
</dbReference>
<protein>
    <submittedName>
        <fullName evidence="8">NAD/NADP dependent alcohol dehydrogenase</fullName>
    </submittedName>
</protein>
<dbReference type="InterPro" id="IPR002328">
    <property type="entry name" value="ADH_Zn_CS"/>
</dbReference>
<dbReference type="AlphaFoldDB" id="A0AAD4CWI1"/>
<dbReference type="Pfam" id="PF00107">
    <property type="entry name" value="ADH_zinc_N"/>
    <property type="match status" value="1"/>
</dbReference>
<comment type="similarity">
    <text evidence="2 6">Belongs to the zinc-containing alcohol dehydrogenase family.</text>
</comment>
<dbReference type="SUPFAM" id="SSF50129">
    <property type="entry name" value="GroES-like"/>
    <property type="match status" value="1"/>
</dbReference>
<dbReference type="EMBL" id="VCAU01000005">
    <property type="protein sequence ID" value="KAF9894016.1"/>
    <property type="molecule type" value="Genomic_DNA"/>
</dbReference>